<evidence type="ECO:0000313" key="11">
    <source>
        <dbReference type="Proteomes" id="UP000184233"/>
    </source>
</evidence>
<dbReference type="PANTHER" id="PTHR21039:SF0">
    <property type="entry name" value="HISTIDINOL-PHOSPHATASE"/>
    <property type="match status" value="1"/>
</dbReference>
<keyword evidence="5 8" id="KW-0378">Hydrolase</keyword>
<dbReference type="EC" id="3.1.3.15" evidence="3 8"/>
<sequence length="274" mass="31503">MKWDGHSHTHFCPHGNGDDLGLYLERAERLGFRRYTVTEHPPIPDGWLKDEALASRIAMRAGMLPLYFETVGRLKREYEERLDVRVGLELDYLPGQDDYVLGMADRWHKELEDIVMSVHYLPGMNGMRCVDYNVDDFRDGLLTYYGSMERIVDEYYDHVEEAIELAALLPGSRRIGHINLIEKFRLDLPDIDDAQLERRLTDILPLLVSSGVGVDVNMAGLRARACNKSYVPVWFMKRCRELGIDLVYGSDAHRAEHVGAGWEEYERDVEAIGT</sequence>
<proteinExistence type="inferred from homology"/>
<dbReference type="InterPro" id="IPR016195">
    <property type="entry name" value="Pol/histidinol_Pase-like"/>
</dbReference>
<reference evidence="10 11" key="1">
    <citation type="submission" date="2016-09" db="EMBL/GenBank/DDBJ databases">
        <title>Genome-resolved meta-omics ties microbial dynamics to process performance in biotechnology for thiocyanate degradation.</title>
        <authorList>
            <person name="Kantor R.S."/>
            <person name="Huddy R.J."/>
            <person name="Iyer R."/>
            <person name="Thomas B.C."/>
            <person name="Brown C.T."/>
            <person name="Anantharaman K."/>
            <person name="Tringe S."/>
            <person name="Hettich R.L."/>
            <person name="Harrison S.T."/>
            <person name="Banfield J.F."/>
        </authorList>
    </citation>
    <scope>NUCLEOTIDE SEQUENCE [LARGE SCALE GENOMIC DNA]</scope>
    <source>
        <strain evidence="10">59-99</strain>
    </source>
</reference>
<comment type="pathway">
    <text evidence="1 8">Amino-acid biosynthesis; L-histidine biosynthesis; L-histidine from 5-phospho-alpha-D-ribose 1-diphosphate: step 8/9.</text>
</comment>
<dbReference type="GO" id="GO:0004401">
    <property type="term" value="F:histidinol-phosphatase activity"/>
    <property type="evidence" value="ECO:0007669"/>
    <property type="project" value="UniProtKB-UniRule"/>
</dbReference>
<dbReference type="GO" id="GO:0005737">
    <property type="term" value="C:cytoplasm"/>
    <property type="evidence" value="ECO:0007669"/>
    <property type="project" value="TreeGrafter"/>
</dbReference>
<dbReference type="NCBIfam" id="NF005996">
    <property type="entry name" value="PRK08123.1"/>
    <property type="match status" value="1"/>
</dbReference>
<evidence type="ECO:0000256" key="2">
    <source>
        <dbReference type="ARBA" id="ARBA00009152"/>
    </source>
</evidence>
<evidence type="ECO:0000256" key="3">
    <source>
        <dbReference type="ARBA" id="ARBA00013085"/>
    </source>
</evidence>
<dbReference type="STRING" id="1895771.BGO89_09530"/>
<comment type="catalytic activity">
    <reaction evidence="7 8">
        <text>L-histidinol phosphate + H2O = L-histidinol + phosphate</text>
        <dbReference type="Rhea" id="RHEA:14465"/>
        <dbReference type="ChEBI" id="CHEBI:15377"/>
        <dbReference type="ChEBI" id="CHEBI:43474"/>
        <dbReference type="ChEBI" id="CHEBI:57699"/>
        <dbReference type="ChEBI" id="CHEBI:57980"/>
        <dbReference type="EC" id="3.1.3.15"/>
    </reaction>
</comment>
<dbReference type="CDD" id="cd12110">
    <property type="entry name" value="PHP_HisPPase_Hisj_like"/>
    <property type="match status" value="1"/>
</dbReference>
<dbReference type="AlphaFoldDB" id="A0A1M3KY73"/>
<evidence type="ECO:0000256" key="8">
    <source>
        <dbReference type="RuleBase" id="RU366003"/>
    </source>
</evidence>
<protein>
    <recommendedName>
        <fullName evidence="3 8">Histidinol-phosphatase</fullName>
        <shortName evidence="8">HolPase</shortName>
        <ecNumber evidence="3 8">3.1.3.15</ecNumber>
    </recommendedName>
</protein>
<accession>A0A1M3KY73</accession>
<gene>
    <name evidence="10" type="ORF">BGO89_09530</name>
</gene>
<dbReference type="SUPFAM" id="SSF89550">
    <property type="entry name" value="PHP domain-like"/>
    <property type="match status" value="1"/>
</dbReference>
<dbReference type="GO" id="GO:0000105">
    <property type="term" value="P:L-histidine biosynthetic process"/>
    <property type="evidence" value="ECO:0007669"/>
    <property type="project" value="UniProtKB-UniRule"/>
</dbReference>
<comment type="similarity">
    <text evidence="2 8">Belongs to the PHP hydrolase family. HisK subfamily.</text>
</comment>
<dbReference type="PANTHER" id="PTHR21039">
    <property type="entry name" value="HISTIDINOL PHOSPHATASE-RELATED"/>
    <property type="match status" value="1"/>
</dbReference>
<dbReference type="Proteomes" id="UP000184233">
    <property type="component" value="Unassembled WGS sequence"/>
</dbReference>
<dbReference type="InterPro" id="IPR010140">
    <property type="entry name" value="Histidinol_P_phosphatase_HisJ"/>
</dbReference>
<organism evidence="10 11">
    <name type="scientific">Candidatus Kapaibacterium thiocyanatum</name>
    <dbReference type="NCBI Taxonomy" id="1895771"/>
    <lineage>
        <taxon>Bacteria</taxon>
        <taxon>Pseudomonadati</taxon>
        <taxon>Candidatus Kapaibacteriota</taxon>
        <taxon>Candidatus Kapaibacteriia</taxon>
        <taxon>Candidatus Kapaibacteriales</taxon>
        <taxon>Candidatus Kapaibacteriaceae</taxon>
        <taxon>Candidatus Kapaibacterium</taxon>
    </lineage>
</organism>
<feature type="domain" description="PHP" evidence="9">
    <location>
        <begin position="4"/>
        <end position="218"/>
    </location>
</feature>
<evidence type="ECO:0000256" key="1">
    <source>
        <dbReference type="ARBA" id="ARBA00004970"/>
    </source>
</evidence>
<comment type="caution">
    <text evidence="10">The sequence shown here is derived from an EMBL/GenBank/DDBJ whole genome shotgun (WGS) entry which is preliminary data.</text>
</comment>
<dbReference type="Pfam" id="PF02811">
    <property type="entry name" value="PHP"/>
    <property type="match status" value="1"/>
</dbReference>
<dbReference type="EMBL" id="MKVH01000024">
    <property type="protein sequence ID" value="OJX57340.1"/>
    <property type="molecule type" value="Genomic_DNA"/>
</dbReference>
<evidence type="ECO:0000313" key="10">
    <source>
        <dbReference type="EMBL" id="OJX57340.1"/>
    </source>
</evidence>
<dbReference type="NCBIfam" id="TIGR01856">
    <property type="entry name" value="hisJ_fam"/>
    <property type="match status" value="1"/>
</dbReference>
<evidence type="ECO:0000256" key="4">
    <source>
        <dbReference type="ARBA" id="ARBA00022605"/>
    </source>
</evidence>
<name>A0A1M3KY73_9BACT</name>
<dbReference type="Gene3D" id="3.20.20.140">
    <property type="entry name" value="Metal-dependent hydrolases"/>
    <property type="match status" value="1"/>
</dbReference>
<keyword evidence="4 8" id="KW-0028">Amino-acid biosynthesis</keyword>
<evidence type="ECO:0000256" key="5">
    <source>
        <dbReference type="ARBA" id="ARBA00022801"/>
    </source>
</evidence>
<dbReference type="InterPro" id="IPR004013">
    <property type="entry name" value="PHP_dom"/>
</dbReference>
<evidence type="ECO:0000259" key="9">
    <source>
        <dbReference type="Pfam" id="PF02811"/>
    </source>
</evidence>
<dbReference type="Pfam" id="PF13263">
    <property type="entry name" value="PHP_C"/>
    <property type="match status" value="1"/>
</dbReference>
<evidence type="ECO:0000256" key="6">
    <source>
        <dbReference type="ARBA" id="ARBA00023102"/>
    </source>
</evidence>
<dbReference type="UniPathway" id="UPA00031">
    <property type="reaction ID" value="UER00013"/>
</dbReference>
<keyword evidence="6 8" id="KW-0368">Histidine biosynthesis</keyword>
<evidence type="ECO:0000256" key="7">
    <source>
        <dbReference type="ARBA" id="ARBA00049158"/>
    </source>
</evidence>